<dbReference type="PANTHER" id="PTHR12358:SF31">
    <property type="entry name" value="ACYLGLYCEROL KINASE, MITOCHONDRIAL"/>
    <property type="match status" value="1"/>
</dbReference>
<dbReference type="EMBL" id="AVOT02011292">
    <property type="protein sequence ID" value="MBW0491857.1"/>
    <property type="molecule type" value="Genomic_DNA"/>
</dbReference>
<reference evidence="3" key="1">
    <citation type="submission" date="2021-03" db="EMBL/GenBank/DDBJ databases">
        <title>Draft genome sequence of rust myrtle Austropuccinia psidii MF-1, a brazilian biotype.</title>
        <authorList>
            <person name="Quecine M.C."/>
            <person name="Pachon D.M.R."/>
            <person name="Bonatelli M.L."/>
            <person name="Correr F.H."/>
            <person name="Franceschini L.M."/>
            <person name="Leite T.F."/>
            <person name="Margarido G.R.A."/>
            <person name="Almeida C.A."/>
            <person name="Ferrarezi J.A."/>
            <person name="Labate C.A."/>
        </authorList>
    </citation>
    <scope>NUCLEOTIDE SEQUENCE</scope>
    <source>
        <strain evidence="3">MF-1</strain>
    </source>
</reference>
<evidence type="ECO:0000313" key="4">
    <source>
        <dbReference type="Proteomes" id="UP000765509"/>
    </source>
</evidence>
<dbReference type="GO" id="GO:0016020">
    <property type="term" value="C:membrane"/>
    <property type="evidence" value="ECO:0007669"/>
    <property type="project" value="TreeGrafter"/>
</dbReference>
<dbReference type="GO" id="GO:0001727">
    <property type="term" value="F:lipid kinase activity"/>
    <property type="evidence" value="ECO:0007669"/>
    <property type="project" value="UniProtKB-ARBA"/>
</dbReference>
<dbReference type="GO" id="GO:0046512">
    <property type="term" value="P:sphingosine biosynthetic process"/>
    <property type="evidence" value="ECO:0007669"/>
    <property type="project" value="TreeGrafter"/>
</dbReference>
<dbReference type="GO" id="GO:0005737">
    <property type="term" value="C:cytoplasm"/>
    <property type="evidence" value="ECO:0007669"/>
    <property type="project" value="TreeGrafter"/>
</dbReference>
<dbReference type="InterPro" id="IPR017438">
    <property type="entry name" value="ATP-NAD_kinase_N"/>
</dbReference>
<gene>
    <name evidence="3" type="ORF">O181_031572</name>
</gene>
<dbReference type="InterPro" id="IPR001206">
    <property type="entry name" value="Diacylglycerol_kinase_cat_dom"/>
</dbReference>
<dbReference type="Gene3D" id="3.40.50.10330">
    <property type="entry name" value="Probable inorganic polyphosphate/atp-NAD kinase, domain 1"/>
    <property type="match status" value="1"/>
</dbReference>
<dbReference type="InterPro" id="IPR016064">
    <property type="entry name" value="NAD/diacylglycerol_kinase_sf"/>
</dbReference>
<dbReference type="GO" id="GO:0016773">
    <property type="term" value="F:phosphotransferase activity, alcohol group as acceptor"/>
    <property type="evidence" value="ECO:0007669"/>
    <property type="project" value="UniProtKB-ARBA"/>
</dbReference>
<accession>A0A9Q3CXV7</accession>
<dbReference type="PANTHER" id="PTHR12358">
    <property type="entry name" value="SPHINGOSINE KINASE"/>
    <property type="match status" value="1"/>
</dbReference>
<dbReference type="SUPFAM" id="SSF111331">
    <property type="entry name" value="NAD kinase/diacylglycerol kinase-like"/>
    <property type="match status" value="1"/>
</dbReference>
<dbReference type="PROSITE" id="PS50146">
    <property type="entry name" value="DAGK"/>
    <property type="match status" value="1"/>
</dbReference>
<dbReference type="InterPro" id="IPR050187">
    <property type="entry name" value="Lipid_Phosphate_FormReg"/>
</dbReference>
<evidence type="ECO:0000256" key="1">
    <source>
        <dbReference type="SAM" id="MobiDB-lite"/>
    </source>
</evidence>
<evidence type="ECO:0000313" key="3">
    <source>
        <dbReference type="EMBL" id="MBW0491857.1"/>
    </source>
</evidence>
<organism evidence="3 4">
    <name type="scientific">Austropuccinia psidii MF-1</name>
    <dbReference type="NCBI Taxonomy" id="1389203"/>
    <lineage>
        <taxon>Eukaryota</taxon>
        <taxon>Fungi</taxon>
        <taxon>Dikarya</taxon>
        <taxon>Basidiomycota</taxon>
        <taxon>Pucciniomycotina</taxon>
        <taxon>Pucciniomycetes</taxon>
        <taxon>Pucciniales</taxon>
        <taxon>Sphaerophragmiaceae</taxon>
        <taxon>Austropuccinia</taxon>
    </lineage>
</organism>
<dbReference type="Gene3D" id="2.60.200.40">
    <property type="match status" value="1"/>
</dbReference>
<keyword evidence="4" id="KW-1185">Reference proteome</keyword>
<feature type="region of interest" description="Disordered" evidence="1">
    <location>
        <begin position="1"/>
        <end position="24"/>
    </location>
</feature>
<dbReference type="OrthoDB" id="3853857at2759"/>
<comment type="caution">
    <text evidence="3">The sequence shown here is derived from an EMBL/GenBank/DDBJ whole genome shotgun (WGS) entry which is preliminary data.</text>
</comment>
<evidence type="ECO:0000259" key="2">
    <source>
        <dbReference type="PROSITE" id="PS50146"/>
    </source>
</evidence>
<proteinExistence type="predicted"/>
<dbReference type="Pfam" id="PF00781">
    <property type="entry name" value="DAGK_cat"/>
    <property type="match status" value="1"/>
</dbReference>
<dbReference type="SMART" id="SM00046">
    <property type="entry name" value="DAGKc"/>
    <property type="match status" value="1"/>
</dbReference>
<sequence length="626" mass="69212">MFFNQLPTQQQTIDHQFSPAKTNNSHSINQAFQHLDDTNDLHSIRSTSSSSSDLNADLISLSSTLSPAASLSIQLIDPKNPAQHRTVQLFQTDHHIALEESQEFLHNLLSPPFDNDLDQPQVRFEYQNILNCTLTSLDSIKQYDPSSSASQSVDWFELAALTSTHSTRGHKIVLKGFLTEPTKLDRAKEWVEEVMKRSYDKLGVPRNRSLHVIVNPYGGSGQGQKIWSSIVEPILSASTATFTVNFTTHPGHATQIGQAIDLNQIDVVVCVSGDGIVHELINGLGRRQDAGLALRKLSLASIPAGSGNALSANHLGPQDARNTILAALTVLKGKSAPLDLCSVTQLPDPVAETQTNVEPVRTLSFLSTAFGLMADLDVGTESWRWMGETRFILGYLLGALRNRQQRVRLDLQVVEDDKEKMESQWYARRIIRSSSEPFTTSIDHQHHALPELRFGDVRSIIKPGPDGHSPDGWYTIEDDITSIYAGTLPFMAADLLEFPVKLPGDGSIDVIVHRSPNAYRTLKCVQGAAQGSMFGNNDCRYFKTRAFRLTPLQPKPKVNKEAQDNDDSDSLMKNKEKSFIVVDGEEMPYRSIQVELHDGLAKVLCLNSDGLGTIGVPGRYLKKSDI</sequence>
<dbReference type="AlphaFoldDB" id="A0A9Q3CXV7"/>
<protein>
    <recommendedName>
        <fullName evidence="2">DAGKc domain-containing protein</fullName>
    </recommendedName>
</protein>
<name>A0A9Q3CXV7_9BASI</name>
<dbReference type="Proteomes" id="UP000765509">
    <property type="component" value="Unassembled WGS sequence"/>
</dbReference>
<feature type="domain" description="DAGKc" evidence="2">
    <location>
        <begin position="205"/>
        <end position="347"/>
    </location>
</feature>